<organism evidence="1">
    <name type="scientific">marine sediment metagenome</name>
    <dbReference type="NCBI Taxonomy" id="412755"/>
    <lineage>
        <taxon>unclassified sequences</taxon>
        <taxon>metagenomes</taxon>
        <taxon>ecological metagenomes</taxon>
    </lineage>
</organism>
<dbReference type="EMBL" id="LAZR01004078">
    <property type="protein sequence ID" value="KKN12010.1"/>
    <property type="molecule type" value="Genomic_DNA"/>
</dbReference>
<comment type="caution">
    <text evidence="1">The sequence shown here is derived from an EMBL/GenBank/DDBJ whole genome shotgun (WGS) entry which is preliminary data.</text>
</comment>
<evidence type="ECO:0008006" key="2">
    <source>
        <dbReference type="Google" id="ProtNLM"/>
    </source>
</evidence>
<dbReference type="NCBIfam" id="TIGR01409">
    <property type="entry name" value="TAT_signal_seq"/>
    <property type="match status" value="1"/>
</dbReference>
<protein>
    <recommendedName>
        <fullName evidence="2">Twin-arginine translocation signal domain-containing protein</fullName>
    </recommendedName>
</protein>
<sequence length="78" mass="8737">MKRRSFIKRTAAAVLGLTLFPGEIFPTLGQLRGGWKPRGLKNPIFSGEIGKYSGVTLYQEDRITIDQIRGGNNEWTNV</sequence>
<evidence type="ECO:0000313" key="1">
    <source>
        <dbReference type="EMBL" id="KKN12010.1"/>
    </source>
</evidence>
<gene>
    <name evidence="1" type="ORF">LCGC14_1020780</name>
</gene>
<reference evidence="1" key="1">
    <citation type="journal article" date="2015" name="Nature">
        <title>Complex archaea that bridge the gap between prokaryotes and eukaryotes.</title>
        <authorList>
            <person name="Spang A."/>
            <person name="Saw J.H."/>
            <person name="Jorgensen S.L."/>
            <person name="Zaremba-Niedzwiedzka K."/>
            <person name="Martijn J."/>
            <person name="Lind A.E."/>
            <person name="van Eijk R."/>
            <person name="Schleper C."/>
            <person name="Guy L."/>
            <person name="Ettema T.J."/>
        </authorList>
    </citation>
    <scope>NUCLEOTIDE SEQUENCE</scope>
</reference>
<name>A0A0F9MXK0_9ZZZZ</name>
<dbReference type="InterPro" id="IPR019546">
    <property type="entry name" value="TAT_signal_bac_arc"/>
</dbReference>
<dbReference type="AlphaFoldDB" id="A0A0F9MXK0"/>
<accession>A0A0F9MXK0</accession>
<proteinExistence type="predicted"/>